<evidence type="ECO:0000256" key="1">
    <source>
        <dbReference type="SAM" id="SignalP"/>
    </source>
</evidence>
<organism evidence="2 3">
    <name type="scientific">Vibrio rhizosphaerae</name>
    <dbReference type="NCBI Taxonomy" id="398736"/>
    <lineage>
        <taxon>Bacteria</taxon>
        <taxon>Pseudomonadati</taxon>
        <taxon>Pseudomonadota</taxon>
        <taxon>Gammaproteobacteria</taxon>
        <taxon>Vibrionales</taxon>
        <taxon>Vibrionaceae</taxon>
        <taxon>Vibrio</taxon>
    </lineage>
</organism>
<keyword evidence="1" id="KW-0732">Signal</keyword>
<dbReference type="Proteomes" id="UP001279860">
    <property type="component" value="Unassembled WGS sequence"/>
</dbReference>
<comment type="caution">
    <text evidence="2">The sequence shown here is derived from an EMBL/GenBank/DDBJ whole genome shotgun (WGS) entry which is preliminary data.</text>
</comment>
<keyword evidence="3" id="KW-1185">Reference proteome</keyword>
<reference evidence="2 3" key="1">
    <citation type="submission" date="2023-11" db="EMBL/GenBank/DDBJ databases">
        <title>Plant-associative lifestyle of Vibrio porteresiae and its evolutionary dynamics.</title>
        <authorList>
            <person name="Rameshkumar N."/>
            <person name="Kirti K."/>
        </authorList>
    </citation>
    <scope>NUCLEOTIDE SEQUENCE [LARGE SCALE GENOMIC DNA]</scope>
    <source>
        <strain evidence="2 3">MSSRF7</strain>
    </source>
</reference>
<evidence type="ECO:0000313" key="2">
    <source>
        <dbReference type="EMBL" id="MDW6091807.1"/>
    </source>
</evidence>
<protein>
    <submittedName>
        <fullName evidence="2">Uncharacterized protein</fullName>
    </submittedName>
</protein>
<proteinExistence type="predicted"/>
<sequence length="506" mass="55852">MRKQLSWFLLLPSIFSGYALAEVENAPYFDQLLSADYAQLSRQVTPIESAQRQTFVPMQLDLSDPDFSNQVSLQPQAGKLEGLAEHVAKTSAQNLMLSATAEDGPDTVTPLCDTLASGSLYTLSGVQKDGVYCYHFEVKQRSKMMALLVGQAETTDMKLSVLKHGADDQLFIVGTSDHPGNADEVVSAVVEPGHYYWYMEAKAAENASIQFGVSVNSAIDAYEPNDTPQTSTRLPETRNMIVGNIDSASDLDYYLYTVEKGKKIDIEVDDSHSPKQWLFSLSVLSGSVEREDNTSHYVATEGTQLLLQVKHNPAKTVDASKQYRVLLGPSVASMQSSSVQGEPDVVRLMYSDTSHLPNVLRGPAGLFLTTQVYNKLTWQAKLTDSTGQPAANAQVNFLYDLNLYEYDFQRDGYHVVWNPSLDSAYTDKQGVARGTIIVGRNNCELEREVVHTAYVYNHKVTYRTGFDTGVWKIEVPGTPFGVGDYKTVMGVTLGHICTQKVLNVEG</sequence>
<gene>
    <name evidence="2" type="ORF">SBX64_04465</name>
</gene>
<dbReference type="Gene3D" id="2.60.120.380">
    <property type="match status" value="1"/>
</dbReference>
<dbReference type="EMBL" id="JAWRCP010000001">
    <property type="protein sequence ID" value="MDW6091807.1"/>
    <property type="molecule type" value="Genomic_DNA"/>
</dbReference>
<feature type="chain" id="PRO_5046905086" evidence="1">
    <location>
        <begin position="22"/>
        <end position="506"/>
    </location>
</feature>
<accession>A0ABU4IQX8</accession>
<feature type="signal peptide" evidence="1">
    <location>
        <begin position="1"/>
        <end position="21"/>
    </location>
</feature>
<dbReference type="RefSeq" id="WP_038178976.1">
    <property type="nucleotide sequence ID" value="NZ_AP024903.1"/>
</dbReference>
<dbReference type="SUPFAM" id="SSF89260">
    <property type="entry name" value="Collagen-binding domain"/>
    <property type="match status" value="1"/>
</dbReference>
<evidence type="ECO:0000313" key="3">
    <source>
        <dbReference type="Proteomes" id="UP001279860"/>
    </source>
</evidence>
<name>A0ABU4IQX8_9VIBR</name>